<sequence length="59" mass="6530">MTPLDDLNSIKTLAQLEALPAIQAIKARFEAHPQRHESISWGDLTICRADFIGLLSKSP</sequence>
<dbReference type="STRING" id="883111.HMPREF9706_01461"/>
<evidence type="ECO:0000313" key="1">
    <source>
        <dbReference type="EMBL" id="EKB53942.1"/>
    </source>
</evidence>
<dbReference type="HOGENOM" id="CLU_2953637_0_0_9"/>
<accession>K1LP85</accession>
<reference evidence="1 2" key="1">
    <citation type="submission" date="2012-07" db="EMBL/GenBank/DDBJ databases">
        <title>The Genome Sequence of Facklamia hominis CCUG 36813.</title>
        <authorList>
            <consortium name="The Broad Institute Genome Sequencing Platform"/>
            <person name="Earl A."/>
            <person name="Ward D."/>
            <person name="Feldgarden M."/>
            <person name="Gevers D."/>
            <person name="Huys G."/>
            <person name="Walker B."/>
            <person name="Young S.K."/>
            <person name="Zeng Q."/>
            <person name="Gargeya S."/>
            <person name="Fitzgerald M."/>
            <person name="Haas B."/>
            <person name="Abouelleil A."/>
            <person name="Alvarado L."/>
            <person name="Arachchi H.M."/>
            <person name="Berlin A.M."/>
            <person name="Chapman S.B."/>
            <person name="Goldberg J."/>
            <person name="Griggs A."/>
            <person name="Gujja S."/>
            <person name="Hansen M."/>
            <person name="Howarth C."/>
            <person name="Imamovic A."/>
            <person name="Larimer J."/>
            <person name="McCowen C."/>
            <person name="Montmayeur A."/>
            <person name="Murphy C."/>
            <person name="Neiman D."/>
            <person name="Pearson M."/>
            <person name="Priest M."/>
            <person name="Roberts A."/>
            <person name="Saif S."/>
            <person name="Shea T."/>
            <person name="Sisk P."/>
            <person name="Sykes S."/>
            <person name="Wortman J."/>
            <person name="Nusbaum C."/>
            <person name="Birren B."/>
        </authorList>
    </citation>
    <scope>NUCLEOTIDE SEQUENCE [LARGE SCALE GENOMIC DNA]</scope>
    <source>
        <strain evidence="1 2">CCUG 36813</strain>
    </source>
</reference>
<dbReference type="RefSeq" id="WP_006908771.1">
    <property type="nucleotide sequence ID" value="NZ_JH932292.1"/>
</dbReference>
<gene>
    <name evidence="1" type="ORF">HMPREF9706_01461</name>
</gene>
<comment type="caution">
    <text evidence="1">The sequence shown here is derived from an EMBL/GenBank/DDBJ whole genome shotgun (WGS) entry which is preliminary data.</text>
</comment>
<proteinExistence type="predicted"/>
<dbReference type="AlphaFoldDB" id="K1LP85"/>
<keyword evidence="2" id="KW-1185">Reference proteome</keyword>
<dbReference type="PATRIC" id="fig|883111.3.peg.1477"/>
<evidence type="ECO:0000313" key="2">
    <source>
        <dbReference type="Proteomes" id="UP000004465"/>
    </source>
</evidence>
<dbReference type="EMBL" id="AGZD01000010">
    <property type="protein sequence ID" value="EKB53942.1"/>
    <property type="molecule type" value="Genomic_DNA"/>
</dbReference>
<organism evidence="1 2">
    <name type="scientific">Facklamia hominis CCUG 36813</name>
    <dbReference type="NCBI Taxonomy" id="883111"/>
    <lineage>
        <taxon>Bacteria</taxon>
        <taxon>Bacillati</taxon>
        <taxon>Bacillota</taxon>
        <taxon>Bacilli</taxon>
        <taxon>Lactobacillales</taxon>
        <taxon>Aerococcaceae</taxon>
        <taxon>Facklamia</taxon>
    </lineage>
</organism>
<protein>
    <submittedName>
        <fullName evidence="1">Uncharacterized protein</fullName>
    </submittedName>
</protein>
<dbReference type="Proteomes" id="UP000004465">
    <property type="component" value="Unassembled WGS sequence"/>
</dbReference>
<name>K1LP85_9LACT</name>